<comment type="caution">
    <text evidence="2">The sequence shown here is derived from an EMBL/GenBank/DDBJ whole genome shotgun (WGS) entry which is preliminary data.</text>
</comment>
<evidence type="ECO:0000313" key="3">
    <source>
        <dbReference type="Proteomes" id="UP000298663"/>
    </source>
</evidence>
<proteinExistence type="predicted"/>
<protein>
    <submittedName>
        <fullName evidence="2">Uncharacterized protein</fullName>
    </submittedName>
</protein>
<keyword evidence="3" id="KW-1185">Reference proteome</keyword>
<gene>
    <name evidence="2" type="ORF">L596_023337</name>
</gene>
<reference evidence="2 3" key="1">
    <citation type="journal article" date="2015" name="Genome Biol.">
        <title>Comparative genomics of Steinernema reveals deeply conserved gene regulatory networks.</title>
        <authorList>
            <person name="Dillman A.R."/>
            <person name="Macchietto M."/>
            <person name="Porter C.F."/>
            <person name="Rogers A."/>
            <person name="Williams B."/>
            <person name="Antoshechkin I."/>
            <person name="Lee M.M."/>
            <person name="Goodwin Z."/>
            <person name="Lu X."/>
            <person name="Lewis E.E."/>
            <person name="Goodrich-Blair H."/>
            <person name="Stock S.P."/>
            <person name="Adams B.J."/>
            <person name="Sternberg P.W."/>
            <person name="Mortazavi A."/>
        </authorList>
    </citation>
    <scope>NUCLEOTIDE SEQUENCE [LARGE SCALE GENOMIC DNA]</scope>
    <source>
        <strain evidence="2 3">ALL</strain>
    </source>
</reference>
<name>A0A4U5MDA9_STECR</name>
<organism evidence="2 3">
    <name type="scientific">Steinernema carpocapsae</name>
    <name type="common">Entomopathogenic nematode</name>
    <dbReference type="NCBI Taxonomy" id="34508"/>
    <lineage>
        <taxon>Eukaryota</taxon>
        <taxon>Metazoa</taxon>
        <taxon>Ecdysozoa</taxon>
        <taxon>Nematoda</taxon>
        <taxon>Chromadorea</taxon>
        <taxon>Rhabditida</taxon>
        <taxon>Tylenchina</taxon>
        <taxon>Panagrolaimomorpha</taxon>
        <taxon>Strongyloidoidea</taxon>
        <taxon>Steinernematidae</taxon>
        <taxon>Steinernema</taxon>
    </lineage>
</organism>
<feature type="region of interest" description="Disordered" evidence="1">
    <location>
        <begin position="23"/>
        <end position="69"/>
    </location>
</feature>
<feature type="compositionally biased region" description="Basic and acidic residues" evidence="1">
    <location>
        <begin position="23"/>
        <end position="38"/>
    </location>
</feature>
<accession>A0A4U5MDA9</accession>
<dbReference type="Proteomes" id="UP000298663">
    <property type="component" value="Unassembled WGS sequence"/>
</dbReference>
<sequence length="117" mass="13199">MTLTKNEEARTTLFEAAIEPCDIREAPPPREGGTDYARRNKRRTCPATMTTHGIYPPPPSTPNTRTSSRFGHLEKKATSRFGADLGKADAKRRKTKTLELGRWTRWSSWSLRIVPGT</sequence>
<reference evidence="2 3" key="2">
    <citation type="journal article" date="2019" name="G3 (Bethesda)">
        <title>Hybrid Assembly of the Genome of the Entomopathogenic Nematode Steinernema carpocapsae Identifies the X-Chromosome.</title>
        <authorList>
            <person name="Serra L."/>
            <person name="Macchietto M."/>
            <person name="Macias-Munoz A."/>
            <person name="McGill C.J."/>
            <person name="Rodriguez I.M."/>
            <person name="Rodriguez B."/>
            <person name="Murad R."/>
            <person name="Mortazavi A."/>
        </authorList>
    </citation>
    <scope>NUCLEOTIDE SEQUENCE [LARGE SCALE GENOMIC DNA]</scope>
    <source>
        <strain evidence="2 3">ALL</strain>
    </source>
</reference>
<evidence type="ECO:0000313" key="2">
    <source>
        <dbReference type="EMBL" id="TKR67137.1"/>
    </source>
</evidence>
<evidence type="ECO:0000256" key="1">
    <source>
        <dbReference type="SAM" id="MobiDB-lite"/>
    </source>
</evidence>
<dbReference type="AlphaFoldDB" id="A0A4U5MDA9"/>
<dbReference type="EMBL" id="AZBU02000008">
    <property type="protein sequence ID" value="TKR67137.1"/>
    <property type="molecule type" value="Genomic_DNA"/>
</dbReference>